<dbReference type="Proteomes" id="UP001293254">
    <property type="component" value="Unassembled WGS sequence"/>
</dbReference>
<reference evidence="2" key="2">
    <citation type="journal article" date="2024" name="Plant">
        <title>Genomic evolution and insights into agronomic trait innovations of Sesamum species.</title>
        <authorList>
            <person name="Miao H."/>
            <person name="Wang L."/>
            <person name="Qu L."/>
            <person name="Liu H."/>
            <person name="Sun Y."/>
            <person name="Le M."/>
            <person name="Wang Q."/>
            <person name="Wei S."/>
            <person name="Zheng Y."/>
            <person name="Lin W."/>
            <person name="Duan Y."/>
            <person name="Cao H."/>
            <person name="Xiong S."/>
            <person name="Wang X."/>
            <person name="Wei L."/>
            <person name="Li C."/>
            <person name="Ma Q."/>
            <person name="Ju M."/>
            <person name="Zhao R."/>
            <person name="Li G."/>
            <person name="Mu C."/>
            <person name="Tian Q."/>
            <person name="Mei H."/>
            <person name="Zhang T."/>
            <person name="Gao T."/>
            <person name="Zhang H."/>
        </authorList>
    </citation>
    <scope>NUCLEOTIDE SEQUENCE</scope>
    <source>
        <strain evidence="2">3651</strain>
    </source>
</reference>
<dbReference type="GO" id="GO:0003676">
    <property type="term" value="F:nucleic acid binding"/>
    <property type="evidence" value="ECO:0007669"/>
    <property type="project" value="InterPro"/>
</dbReference>
<feature type="compositionally biased region" description="Basic residues" evidence="1">
    <location>
        <begin position="111"/>
        <end position="126"/>
    </location>
</feature>
<comment type="caution">
    <text evidence="2">The sequence shown here is derived from an EMBL/GenBank/DDBJ whole genome shotgun (WGS) entry which is preliminary data.</text>
</comment>
<dbReference type="GO" id="GO:0008270">
    <property type="term" value="F:zinc ion binding"/>
    <property type="evidence" value="ECO:0007669"/>
    <property type="project" value="InterPro"/>
</dbReference>
<organism evidence="2 3">
    <name type="scientific">Sesamum alatum</name>
    <dbReference type="NCBI Taxonomy" id="300844"/>
    <lineage>
        <taxon>Eukaryota</taxon>
        <taxon>Viridiplantae</taxon>
        <taxon>Streptophyta</taxon>
        <taxon>Embryophyta</taxon>
        <taxon>Tracheophyta</taxon>
        <taxon>Spermatophyta</taxon>
        <taxon>Magnoliopsida</taxon>
        <taxon>eudicotyledons</taxon>
        <taxon>Gunneridae</taxon>
        <taxon>Pentapetalae</taxon>
        <taxon>asterids</taxon>
        <taxon>lamiids</taxon>
        <taxon>Lamiales</taxon>
        <taxon>Pedaliaceae</taxon>
        <taxon>Sesamum</taxon>
    </lineage>
</organism>
<protein>
    <recommendedName>
        <fullName evidence="4">Gag/pol protein</fullName>
    </recommendedName>
</protein>
<accession>A0AAE1XT47</accession>
<gene>
    <name evidence="2" type="ORF">Salat_2535900</name>
</gene>
<evidence type="ECO:0000313" key="2">
    <source>
        <dbReference type="EMBL" id="KAK4417104.1"/>
    </source>
</evidence>
<dbReference type="InterPro" id="IPR036875">
    <property type="entry name" value="Znf_CCHC_sf"/>
</dbReference>
<dbReference type="EMBL" id="JACGWO010000010">
    <property type="protein sequence ID" value="KAK4417104.1"/>
    <property type="molecule type" value="Genomic_DNA"/>
</dbReference>
<sequence length="269" mass="30082">MFGKAARVKRFETVTAILESRQNDDELVGPHVLRMIRFFENLESLGVPLGNELATDIILYTLHKGYANFVVNYHMSSMDKTVHKLLGMLKTVEKSIKGEPKKNVLMVQKKKNAFKKGGNKNKKKASGKQGTGKTVAKPTKPKNGPNPDQKCFYYNQGGHWKRNCPNCRVRHHCVDLISLNCAGVDNNSAPRGIAHLLALRFPFVSAFWLPCQCGYLEFSLVVPYLRFMGTELRRLGKALSFTPKEEGSVAPLGVWTSKSNTEGLSLWIG</sequence>
<feature type="region of interest" description="Disordered" evidence="1">
    <location>
        <begin position="111"/>
        <end position="147"/>
    </location>
</feature>
<dbReference type="AlphaFoldDB" id="A0AAE1XT47"/>
<proteinExistence type="predicted"/>
<reference evidence="2" key="1">
    <citation type="submission" date="2020-06" db="EMBL/GenBank/DDBJ databases">
        <authorList>
            <person name="Li T."/>
            <person name="Hu X."/>
            <person name="Zhang T."/>
            <person name="Song X."/>
            <person name="Zhang H."/>
            <person name="Dai N."/>
            <person name="Sheng W."/>
            <person name="Hou X."/>
            <person name="Wei L."/>
        </authorList>
    </citation>
    <scope>NUCLEOTIDE SEQUENCE</scope>
    <source>
        <strain evidence="2">3651</strain>
        <tissue evidence="2">Leaf</tissue>
    </source>
</reference>
<keyword evidence="3" id="KW-1185">Reference proteome</keyword>
<dbReference type="SUPFAM" id="SSF57756">
    <property type="entry name" value="Retrovirus zinc finger-like domains"/>
    <property type="match status" value="1"/>
</dbReference>
<name>A0AAE1XT47_9LAMI</name>
<evidence type="ECO:0000256" key="1">
    <source>
        <dbReference type="SAM" id="MobiDB-lite"/>
    </source>
</evidence>
<evidence type="ECO:0000313" key="3">
    <source>
        <dbReference type="Proteomes" id="UP001293254"/>
    </source>
</evidence>
<evidence type="ECO:0008006" key="4">
    <source>
        <dbReference type="Google" id="ProtNLM"/>
    </source>
</evidence>